<reference evidence="1 2" key="1">
    <citation type="journal article" date="2019" name="Anaerobe">
        <title>Detection of Robinsoniella peoriensis in multiple bone samples of a trauma patient.</title>
        <authorList>
            <person name="Schrottner P."/>
            <person name="Hartwich K."/>
            <person name="Bunk B."/>
            <person name="Schober I."/>
            <person name="Helbig S."/>
            <person name="Rudolph W.W."/>
            <person name="Gunzer F."/>
        </authorList>
    </citation>
    <scope>NUCLEOTIDE SEQUENCE [LARGE SCALE GENOMIC DNA]</scope>
    <source>
        <strain evidence="1 2">DSM 106044</strain>
    </source>
</reference>
<comment type="caution">
    <text evidence="1">The sequence shown here is derived from an EMBL/GenBank/DDBJ whole genome shotgun (WGS) entry which is preliminary data.</text>
</comment>
<evidence type="ECO:0000313" key="1">
    <source>
        <dbReference type="EMBL" id="TLD00446.1"/>
    </source>
</evidence>
<dbReference type="AlphaFoldDB" id="A0A4U8QF61"/>
<dbReference type="STRING" id="180332.GCA_000797495_04122"/>
<name>A0A4U8QF61_9FIRM</name>
<accession>A0A4U8QF61</accession>
<dbReference type="Proteomes" id="UP000306509">
    <property type="component" value="Unassembled WGS sequence"/>
</dbReference>
<proteinExistence type="predicted"/>
<keyword evidence="2" id="KW-1185">Reference proteome</keyword>
<evidence type="ECO:0000313" key="2">
    <source>
        <dbReference type="Proteomes" id="UP000306509"/>
    </source>
</evidence>
<gene>
    <name evidence="1" type="ORF">DSM106044_02757</name>
</gene>
<organism evidence="1 2">
    <name type="scientific">Robinsoniella peoriensis</name>
    <dbReference type="NCBI Taxonomy" id="180332"/>
    <lineage>
        <taxon>Bacteria</taxon>
        <taxon>Bacillati</taxon>
        <taxon>Bacillota</taxon>
        <taxon>Clostridia</taxon>
        <taxon>Lachnospirales</taxon>
        <taxon>Lachnospiraceae</taxon>
        <taxon>Robinsoniella</taxon>
    </lineage>
</organism>
<sequence length="51" mass="5779">MSISVMLQKHCGKLNSYDITCSGFFSTACFAYQRVNYILFADIENFGIKTT</sequence>
<dbReference type="EMBL" id="QGQD01000055">
    <property type="protein sequence ID" value="TLD00446.1"/>
    <property type="molecule type" value="Genomic_DNA"/>
</dbReference>
<protein>
    <submittedName>
        <fullName evidence="1">Uncharacterized protein</fullName>
    </submittedName>
</protein>